<gene>
    <name evidence="3" type="ORF">H261_20602</name>
</gene>
<comment type="caution">
    <text evidence="3">The sequence shown here is derived from an EMBL/GenBank/DDBJ whole genome shotgun (WGS) entry which is preliminary data.</text>
</comment>
<keyword evidence="4" id="KW-1185">Reference proteome</keyword>
<evidence type="ECO:0000313" key="4">
    <source>
        <dbReference type="Proteomes" id="UP000011744"/>
    </source>
</evidence>
<keyword evidence="2" id="KW-1133">Transmembrane helix</keyword>
<keyword evidence="2" id="KW-0472">Membrane</keyword>
<dbReference type="EMBL" id="AONQ01000088">
    <property type="protein sequence ID" value="EME68019.1"/>
    <property type="molecule type" value="Genomic_DNA"/>
</dbReference>
<evidence type="ECO:0000256" key="2">
    <source>
        <dbReference type="SAM" id="Phobius"/>
    </source>
</evidence>
<evidence type="ECO:0000313" key="3">
    <source>
        <dbReference type="EMBL" id="EME68019.1"/>
    </source>
</evidence>
<feature type="transmembrane region" description="Helical" evidence="2">
    <location>
        <begin position="38"/>
        <end position="63"/>
    </location>
</feature>
<accession>M3A6C3</accession>
<evidence type="ECO:0000256" key="1">
    <source>
        <dbReference type="SAM" id="Coils"/>
    </source>
</evidence>
<keyword evidence="1" id="KW-0175">Coiled coil</keyword>
<keyword evidence="2" id="KW-0812">Transmembrane</keyword>
<feature type="coiled-coil region" evidence="1">
    <location>
        <begin position="133"/>
        <end position="167"/>
    </location>
</feature>
<organism evidence="3 4">
    <name type="scientific">Paramagnetospirillum caucaseum</name>
    <dbReference type="NCBI Taxonomy" id="1244869"/>
    <lineage>
        <taxon>Bacteria</taxon>
        <taxon>Pseudomonadati</taxon>
        <taxon>Pseudomonadota</taxon>
        <taxon>Alphaproteobacteria</taxon>
        <taxon>Rhodospirillales</taxon>
        <taxon>Magnetospirillaceae</taxon>
        <taxon>Paramagnetospirillum</taxon>
    </lineage>
</organism>
<dbReference type="Proteomes" id="UP000011744">
    <property type="component" value="Unassembled WGS sequence"/>
</dbReference>
<proteinExistence type="predicted"/>
<sequence>MRRFMMWMADMIGIHFLWGGVLITGVRAVAGFVFDWPWLSPMLLTGVAMLSAGICLVALTFAFSTPKPQYKSAHVEHGSTAGFHHGLTMRDEATDSKFCSEDSMPTSDVRMPLELGVWLTGTAPPDSTFSPTVDSLARQLREEEGRIKEEEKQKKRIEEEKRIERARHLPGYMGPEWIDHPCTPPGWGGPAGAPGF</sequence>
<name>M3A6C3_9PROT</name>
<dbReference type="AlphaFoldDB" id="M3A6C3"/>
<protein>
    <submittedName>
        <fullName evidence="3">Uncharacterized protein</fullName>
    </submittedName>
</protein>
<reference evidence="3 4" key="1">
    <citation type="journal article" date="2014" name="Genome Announc.">
        <title>Draft Genome Sequence of Magnetospirillum sp. Strain SO-1, a Freshwater Magnetotactic Bacterium Isolated from the Ol'khovka River, Russia.</title>
        <authorList>
            <person name="Grouzdev D.S."/>
            <person name="Dziuba M.V."/>
            <person name="Sukhacheva M.S."/>
            <person name="Mardanov A.V."/>
            <person name="Beletskiy A.V."/>
            <person name="Kuznetsov B.B."/>
            <person name="Skryabin K.G."/>
        </authorList>
    </citation>
    <scope>NUCLEOTIDE SEQUENCE [LARGE SCALE GENOMIC DNA]</scope>
    <source>
        <strain evidence="3 4">SO-1</strain>
    </source>
</reference>